<dbReference type="InterPro" id="IPR045851">
    <property type="entry name" value="AMP-bd_C_sf"/>
</dbReference>
<dbReference type="SMART" id="SM00823">
    <property type="entry name" value="PKS_PP"/>
    <property type="match status" value="1"/>
</dbReference>
<dbReference type="Pfam" id="PF07993">
    <property type="entry name" value="NAD_binding_4"/>
    <property type="match status" value="2"/>
</dbReference>
<dbReference type="eggNOG" id="COG1020">
    <property type="taxonomic scope" value="Bacteria"/>
</dbReference>
<dbReference type="PROSITE" id="PS00012">
    <property type="entry name" value="PHOSPHOPANTETHEINE"/>
    <property type="match status" value="1"/>
</dbReference>
<evidence type="ECO:0000256" key="1">
    <source>
        <dbReference type="ARBA" id="ARBA00001957"/>
    </source>
</evidence>
<comment type="similarity">
    <text evidence="2">Belongs to the ATP-dependent AMP-binding enzyme family.</text>
</comment>
<proteinExistence type="inferred from homology"/>
<organism evidence="7 8">
    <name type="scientific">Allokutzneria albata</name>
    <name type="common">Kibdelosporangium albatum</name>
    <dbReference type="NCBI Taxonomy" id="211114"/>
    <lineage>
        <taxon>Bacteria</taxon>
        <taxon>Bacillati</taxon>
        <taxon>Actinomycetota</taxon>
        <taxon>Actinomycetes</taxon>
        <taxon>Pseudonocardiales</taxon>
        <taxon>Pseudonocardiaceae</taxon>
        <taxon>Allokutzneria</taxon>
    </lineage>
</organism>
<comment type="cofactor">
    <cofactor evidence="1">
        <name>pantetheine 4'-phosphate</name>
        <dbReference type="ChEBI" id="CHEBI:47942"/>
    </cofactor>
</comment>
<dbReference type="CDD" id="cd05235">
    <property type="entry name" value="SDR_e1"/>
    <property type="match status" value="1"/>
</dbReference>
<keyword evidence="4" id="KW-0597">Phosphoprotein</keyword>
<dbReference type="Gene3D" id="1.10.1200.10">
    <property type="entry name" value="ACP-like"/>
    <property type="match status" value="1"/>
</dbReference>
<name>A0A1H0BZY2_ALLAB</name>
<dbReference type="GO" id="GO:0016874">
    <property type="term" value="F:ligase activity"/>
    <property type="evidence" value="ECO:0007669"/>
    <property type="project" value="UniProtKB-KW"/>
</dbReference>
<dbReference type="SUPFAM" id="SSF47336">
    <property type="entry name" value="ACP-like"/>
    <property type="match status" value="1"/>
</dbReference>
<dbReference type="InterPro" id="IPR006162">
    <property type="entry name" value="Ppantetheine_attach_site"/>
</dbReference>
<dbReference type="InterPro" id="IPR036291">
    <property type="entry name" value="NAD(P)-bd_dom_sf"/>
</dbReference>
<dbReference type="Pfam" id="PF00501">
    <property type="entry name" value="AMP-binding"/>
    <property type="match status" value="1"/>
</dbReference>
<evidence type="ECO:0000256" key="5">
    <source>
        <dbReference type="ARBA" id="ARBA00022598"/>
    </source>
</evidence>
<dbReference type="InterPro" id="IPR020806">
    <property type="entry name" value="PKS_PP-bd"/>
</dbReference>
<dbReference type="SUPFAM" id="SSF52777">
    <property type="entry name" value="CoA-dependent acyltransferases"/>
    <property type="match status" value="3"/>
</dbReference>
<dbReference type="Gene3D" id="3.30.559.30">
    <property type="entry name" value="Nonribosomal peptide synthetase, condensation domain"/>
    <property type="match status" value="2"/>
</dbReference>
<dbReference type="Gene3D" id="3.30.300.30">
    <property type="match status" value="1"/>
</dbReference>
<keyword evidence="5" id="KW-0436">Ligase</keyword>
<dbReference type="Gene3D" id="3.30.559.10">
    <property type="entry name" value="Chloramphenicol acetyltransferase-like domain"/>
    <property type="match status" value="2"/>
</dbReference>
<dbReference type="GO" id="GO:0043041">
    <property type="term" value="P:amino acid activation for nonribosomal peptide biosynthetic process"/>
    <property type="evidence" value="ECO:0007669"/>
    <property type="project" value="TreeGrafter"/>
</dbReference>
<evidence type="ECO:0000259" key="6">
    <source>
        <dbReference type="PROSITE" id="PS50075"/>
    </source>
</evidence>
<feature type="domain" description="Carrier" evidence="6">
    <location>
        <begin position="1168"/>
        <end position="1243"/>
    </location>
</feature>
<dbReference type="FunFam" id="3.40.50.980:FF:000001">
    <property type="entry name" value="Non-ribosomal peptide synthetase"/>
    <property type="match status" value="1"/>
</dbReference>
<dbReference type="SUPFAM" id="SSF56801">
    <property type="entry name" value="Acetyl-CoA synthetase-like"/>
    <property type="match status" value="1"/>
</dbReference>
<sequence>MRLSLGQERLWLVQQLDRTSAAYNIPIVLRFRDGIDFEQLGRALDALVTRHPVLSWTFDVDESGLPAAIPVEGFRIPVVRRTAGPGDEWQKHAGELAAEPFDLAAAPPARAVVVECSDGSAVLCLVFHHIIIDGRSLQIVTEDVTALYRSPTPTPVDALYEDFVAAQRAGTDDEAAAKHLDYWRKELGGFEPLRLPTDRPRSAVPEFASDHVYFELPTELTAALNSFALRNRCALSSVMAAVFQALMALQSGQEDVTIGTVLAGRDDRRFSDVLGFFVNTVVLRTHITPSTTFRELLKMAHAKVFEAYAHQRAPFEKVVAEVQPEREPGRNAIFDAVVVHNGELPVLGEGDITHLPWAGVNTRFDLELVTHLQGGKLYGTLTFRSSLFHRSTIKRLAGRFVRLIEQGLENPTEPIFGALRGPLDYWRKQLADVPAALELPTDRARPAVASSNSDSISFTVDSGVAEKLRELSSRHDVPLFTTLLASFNLLLSRYARTTDVTVGAPTSGSVGFDANMVVLRTDLSGDPTFPELLGRVRETTLGAYEHEDVPFERLVEELVPEQDFSRHPLTQVAFQLVNVPLSDVSTASAEAKPFDLECHVAEQSGVLEARIDYSADLFDRVTIERFVQHFHQLLSSVGADPERPLSAFSMMSDAEVRQLVEIWNDTTTTLPAPATVPALFAEQVHHRPDATALVCNEESLTYAELDARSNKLAHRLRALGAGSDTLVGVCLPRSVGQITALLAILKTGAAYLPVDPDYPEQRQRLLLADGGARLVITADLLGDPTIDEEPPTAVESAVGPRDLAYVIYTSGSTGRPKGVEIEHQAIIRLVTGLPDGILGPREVLLHASAISFDAATFEIWGALLTGATCVISTERVLTARPLADAIARHRISTLWLTSSLFNHIVDEDTSALAGLRHLLVGGEALSVAHVRRAITALPDTQIVNGYGPTESTTFATCHPVTAPLPADAKGIPIGRPIGNTRVYVLDDHGQLAPTGVPGELHVAGPGVARGYSGQPELTAEKFVPNTFDTTSDRLYRTGDIVRHNANGDIEYLGRVDDQVKIRGFRIEPREVEAALLTHPDISQAAVIAREDTPGQKRLVAYLRVAGDGVLDEDGLRAHLRRELPEYMVPAAFVALSELPLTINGKLDVRALPEPSGNTRSDKPATVVGPQNATEEALAAIWAGVLDLDTVGRDENFFDLGGHSLKAAQLVVRIQETFQITLPLRTLFQQPTVAKLAEEINGEQRASTTRVRSFDPQPVLRDVLPDSLPPRRTDGFSDVLLTGATGFVGAYLVRELLTRTSGRVHCLIRAADEHAGWQRLRDNLDRYGLWQDVDHERITVVPGDLAAPGLGLSSGTFARLAGEIDVICHNGARVDALASYEQLEAPNVDGTRELIRLAATTRLKRLQFVSTISAAEEGGDSGGYAVTKAHAEQLIIAAHEHGMPAAVYRLPRIVGDSRTGQGNTRDIMLRVLRLILELGAAPDTELEEPWIAVDETAGLLARLGLEQQDGSRFVLTSRRPVRLTHLLDLLRCKGKEIDVRPVADWLAMLEIHSPEEHAILKLLFDSTLEAADTGRPGPVFAPIVAHGPDDSALLRYVDTMLVRENEGLLQK</sequence>
<reference evidence="7 8" key="1">
    <citation type="submission" date="2016-10" db="EMBL/GenBank/DDBJ databases">
        <authorList>
            <person name="de Groot N.N."/>
        </authorList>
    </citation>
    <scope>NUCLEOTIDE SEQUENCE [LARGE SCALE GENOMIC DNA]</scope>
    <source>
        <strain evidence="7 8">DSM 44149</strain>
    </source>
</reference>
<dbReference type="Gene3D" id="3.40.50.720">
    <property type="entry name" value="NAD(P)-binding Rossmann-like Domain"/>
    <property type="match status" value="1"/>
</dbReference>
<dbReference type="FunFam" id="1.10.1200.10:FF:000005">
    <property type="entry name" value="Nonribosomal peptide synthetase 1"/>
    <property type="match status" value="1"/>
</dbReference>
<evidence type="ECO:0000256" key="3">
    <source>
        <dbReference type="ARBA" id="ARBA00022450"/>
    </source>
</evidence>
<gene>
    <name evidence="7" type="ORF">SAMN04489726_6937</name>
</gene>
<dbReference type="SUPFAM" id="SSF51735">
    <property type="entry name" value="NAD(P)-binding Rossmann-fold domains"/>
    <property type="match status" value="1"/>
</dbReference>
<dbReference type="PROSITE" id="PS00455">
    <property type="entry name" value="AMP_BINDING"/>
    <property type="match status" value="1"/>
</dbReference>
<dbReference type="FunFam" id="3.40.50.12780:FF:000012">
    <property type="entry name" value="Non-ribosomal peptide synthetase"/>
    <property type="match status" value="1"/>
</dbReference>
<dbReference type="Gene3D" id="3.40.50.980">
    <property type="match status" value="2"/>
</dbReference>
<dbReference type="GO" id="GO:0005829">
    <property type="term" value="C:cytosol"/>
    <property type="evidence" value="ECO:0007669"/>
    <property type="project" value="TreeGrafter"/>
</dbReference>
<dbReference type="InterPro" id="IPR020845">
    <property type="entry name" value="AMP-binding_CS"/>
</dbReference>
<dbReference type="GO" id="GO:0031177">
    <property type="term" value="F:phosphopantetheine binding"/>
    <property type="evidence" value="ECO:0007669"/>
    <property type="project" value="InterPro"/>
</dbReference>
<accession>A0A1H0BZY2</accession>
<dbReference type="FunFam" id="2.30.38.10:FF:000001">
    <property type="entry name" value="Non-ribosomal peptide synthetase PvdI"/>
    <property type="match status" value="1"/>
</dbReference>
<dbReference type="PROSITE" id="PS50075">
    <property type="entry name" value="CARRIER"/>
    <property type="match status" value="1"/>
</dbReference>
<dbReference type="PIRSF" id="PIRSF001617">
    <property type="entry name" value="Alpha-AR"/>
    <property type="match status" value="1"/>
</dbReference>
<dbReference type="Pfam" id="PF00550">
    <property type="entry name" value="PP-binding"/>
    <property type="match status" value="1"/>
</dbReference>
<dbReference type="NCBIfam" id="TIGR01733">
    <property type="entry name" value="AA-adenyl-dom"/>
    <property type="match status" value="1"/>
</dbReference>
<dbReference type="STRING" id="211114.SAMN04489726_6937"/>
<dbReference type="RefSeq" id="WP_162184774.1">
    <property type="nucleotide sequence ID" value="NZ_JOEF01000001.1"/>
</dbReference>
<dbReference type="InterPro" id="IPR000873">
    <property type="entry name" value="AMP-dep_synth/lig_dom"/>
</dbReference>
<dbReference type="CDD" id="cd19531">
    <property type="entry name" value="LCL_NRPS-like"/>
    <property type="match status" value="2"/>
</dbReference>
<dbReference type="PANTHER" id="PTHR45527">
    <property type="entry name" value="NONRIBOSOMAL PEPTIDE SYNTHETASE"/>
    <property type="match status" value="1"/>
</dbReference>
<dbReference type="InterPro" id="IPR010071">
    <property type="entry name" value="AA_adenyl_dom"/>
</dbReference>
<dbReference type="Gene3D" id="2.30.38.10">
    <property type="entry name" value="Luciferase, Domain 3"/>
    <property type="match status" value="1"/>
</dbReference>
<evidence type="ECO:0000256" key="4">
    <source>
        <dbReference type="ARBA" id="ARBA00022553"/>
    </source>
</evidence>
<keyword evidence="3" id="KW-0596">Phosphopantetheine</keyword>
<evidence type="ECO:0000313" key="7">
    <source>
        <dbReference type="EMBL" id="SDN51080.1"/>
    </source>
</evidence>
<dbReference type="InterPro" id="IPR010080">
    <property type="entry name" value="Thioester_reductase-like_dom"/>
</dbReference>
<dbReference type="InterPro" id="IPR036736">
    <property type="entry name" value="ACP-like_sf"/>
</dbReference>
<dbReference type="InterPro" id="IPR001242">
    <property type="entry name" value="Condensation_dom"/>
</dbReference>
<dbReference type="InterPro" id="IPR009081">
    <property type="entry name" value="PP-bd_ACP"/>
</dbReference>
<dbReference type="EMBL" id="LT629701">
    <property type="protein sequence ID" value="SDN51080.1"/>
    <property type="molecule type" value="Genomic_DNA"/>
</dbReference>
<dbReference type="GO" id="GO:0044550">
    <property type="term" value="P:secondary metabolite biosynthetic process"/>
    <property type="evidence" value="ECO:0007669"/>
    <property type="project" value="UniProtKB-ARBA"/>
</dbReference>
<dbReference type="Proteomes" id="UP000183376">
    <property type="component" value="Chromosome I"/>
</dbReference>
<dbReference type="InterPro" id="IPR023213">
    <property type="entry name" value="CAT-like_dom_sf"/>
</dbReference>
<evidence type="ECO:0000313" key="8">
    <source>
        <dbReference type="Proteomes" id="UP000183376"/>
    </source>
</evidence>
<dbReference type="CDD" id="cd12117">
    <property type="entry name" value="A_NRPS_Srf_like"/>
    <property type="match status" value="1"/>
</dbReference>
<keyword evidence="8" id="KW-1185">Reference proteome</keyword>
<dbReference type="FunFam" id="3.30.300.30:FF:000010">
    <property type="entry name" value="Enterobactin synthetase component F"/>
    <property type="match status" value="1"/>
</dbReference>
<dbReference type="InterPro" id="IPR025110">
    <property type="entry name" value="AMP-bd_C"/>
</dbReference>
<protein>
    <submittedName>
        <fullName evidence="7">Amino acid adenylation domain-containing protein/thioester reductase domain-containing protein</fullName>
    </submittedName>
</protein>
<dbReference type="Pfam" id="PF00668">
    <property type="entry name" value="Condensation"/>
    <property type="match status" value="2"/>
</dbReference>
<dbReference type="InterPro" id="IPR013120">
    <property type="entry name" value="FAR_NAD-bd"/>
</dbReference>
<dbReference type="Pfam" id="PF13193">
    <property type="entry name" value="AMP-binding_C"/>
    <property type="match status" value="1"/>
</dbReference>
<evidence type="ECO:0000256" key="2">
    <source>
        <dbReference type="ARBA" id="ARBA00006432"/>
    </source>
</evidence>
<dbReference type="PANTHER" id="PTHR45527:SF1">
    <property type="entry name" value="FATTY ACID SYNTHASE"/>
    <property type="match status" value="1"/>
</dbReference>
<dbReference type="NCBIfam" id="TIGR01746">
    <property type="entry name" value="Thioester-redct"/>
    <property type="match status" value="1"/>
</dbReference>
<dbReference type="GO" id="GO:0008610">
    <property type="term" value="P:lipid biosynthetic process"/>
    <property type="evidence" value="ECO:0007669"/>
    <property type="project" value="UniProtKB-ARBA"/>
</dbReference>